<dbReference type="Gene3D" id="3.40.50.720">
    <property type="entry name" value="NAD(P)-binding Rossmann-like Domain"/>
    <property type="match status" value="1"/>
</dbReference>
<gene>
    <name evidence="2" type="ORF">L860_03685</name>
</gene>
<comment type="caution">
    <text evidence="2">The sequence shown here is derived from an EMBL/GenBank/DDBJ whole genome shotgun (WGS) entry which is preliminary data.</text>
</comment>
<protein>
    <recommendedName>
        <fullName evidence="3">Bacteriocin biosynthesis cyclodehydratase domain-containing protein</fullName>
    </recommendedName>
</protein>
<name>A0A9X5R1F4_9ACTN</name>
<dbReference type="EMBL" id="JNBU01000002">
    <property type="protein sequence ID" value="OCT43280.1"/>
    <property type="molecule type" value="Genomic_DNA"/>
</dbReference>
<evidence type="ECO:0000256" key="1">
    <source>
        <dbReference type="SAM" id="MobiDB-lite"/>
    </source>
</evidence>
<organism evidence="2">
    <name type="scientific">Cutibacterium granulosum DSM 20700</name>
    <dbReference type="NCBI Taxonomy" id="1160719"/>
    <lineage>
        <taxon>Bacteria</taxon>
        <taxon>Bacillati</taxon>
        <taxon>Actinomycetota</taxon>
        <taxon>Actinomycetes</taxon>
        <taxon>Propionibacteriales</taxon>
        <taxon>Propionibacteriaceae</taxon>
        <taxon>Cutibacterium</taxon>
    </lineage>
</organism>
<evidence type="ECO:0008006" key="3">
    <source>
        <dbReference type="Google" id="ProtNLM"/>
    </source>
</evidence>
<sequence length="312" mass="34185">MLLETTAVLPRRCQVWSIVAVVWSVLPEHWIASPGARDPHGMHESLASSEHVNARSVPRSSPSLSCAAVPVPGGVRLMADDGTSYLLSGAAFEEVRDLQLPPRILHSLTELGLVTRATPWRIHVLGDGPGVPELAAALNSMDEVTATCRRHDVLESPTTTLHRLRHRSRTPDLLVVVPRDLLGGRGLVQLARRHRIPTAVAWLGRSMAFLGPTNEPHRPRCQRCLDLALARRDLSWAQCATMLRSTPADAPALGALSLALLRRLEQDTWGTWWSWSRRGERSGTVPVHPLCHRCQALSAGEHGEPLLHAMAA</sequence>
<feature type="region of interest" description="Disordered" evidence="1">
    <location>
        <begin position="37"/>
        <end position="61"/>
    </location>
</feature>
<evidence type="ECO:0000313" key="2">
    <source>
        <dbReference type="EMBL" id="OCT43280.1"/>
    </source>
</evidence>
<dbReference type="AlphaFoldDB" id="A0A9X5R1F4"/>
<reference evidence="2" key="1">
    <citation type="submission" date="2014-05" db="EMBL/GenBank/DDBJ databases">
        <authorList>
            <person name="Jahns A.C."/>
            <person name="Eilers H."/>
            <person name="Alexeyev O.A."/>
        </authorList>
    </citation>
    <scope>NUCLEOTIDE SEQUENCE [LARGE SCALE GENOMIC DNA]</scope>
    <source>
        <strain evidence="2">DSM 20700</strain>
    </source>
</reference>
<accession>A0A9X5R1F4</accession>
<proteinExistence type="predicted"/>